<dbReference type="EMBL" id="JAPFCC010000001">
    <property type="protein sequence ID" value="MCW7551384.1"/>
    <property type="molecule type" value="Genomic_DNA"/>
</dbReference>
<dbReference type="InterPro" id="IPR001451">
    <property type="entry name" value="Hexapep"/>
</dbReference>
<keyword evidence="3" id="KW-0677">Repeat</keyword>
<evidence type="ECO:0000256" key="1">
    <source>
        <dbReference type="ARBA" id="ARBA00007274"/>
    </source>
</evidence>
<evidence type="ECO:0000256" key="2">
    <source>
        <dbReference type="ARBA" id="ARBA00022679"/>
    </source>
</evidence>
<comment type="caution">
    <text evidence="5">The sequence shown here is derived from an EMBL/GenBank/DDBJ whole genome shotgun (WGS) entry which is preliminary data.</text>
</comment>
<evidence type="ECO:0000313" key="5">
    <source>
        <dbReference type="EMBL" id="MCW7551384.1"/>
    </source>
</evidence>
<comment type="similarity">
    <text evidence="1">Belongs to the transferase hexapeptide repeat family.</text>
</comment>
<keyword evidence="6" id="KW-1185">Reference proteome</keyword>
<dbReference type="CDD" id="cd04647">
    <property type="entry name" value="LbH_MAT_like"/>
    <property type="match status" value="1"/>
</dbReference>
<keyword evidence="4 5" id="KW-0012">Acyltransferase</keyword>
<dbReference type="PANTHER" id="PTHR23416">
    <property type="entry name" value="SIALIC ACID SYNTHASE-RELATED"/>
    <property type="match status" value="1"/>
</dbReference>
<dbReference type="PROSITE" id="PS00101">
    <property type="entry name" value="HEXAPEP_TRANSFERASES"/>
    <property type="match status" value="1"/>
</dbReference>
<keyword evidence="2" id="KW-0808">Transferase</keyword>
<name>A0ABT3MQR5_9GAMM</name>
<dbReference type="Gene3D" id="2.160.10.10">
    <property type="entry name" value="Hexapeptide repeat proteins"/>
    <property type="match status" value="1"/>
</dbReference>
<dbReference type="InterPro" id="IPR011004">
    <property type="entry name" value="Trimer_LpxA-like_sf"/>
</dbReference>
<evidence type="ECO:0000256" key="3">
    <source>
        <dbReference type="ARBA" id="ARBA00022737"/>
    </source>
</evidence>
<reference evidence="5 6" key="1">
    <citation type="submission" date="2022-10" db="EMBL/GenBank/DDBJ databases">
        <title>High-quality genome sequences of two octocoral-associated bacteria, Endozoicomonas euniceicola EF212 and Endozoicomonas gorgoniicola PS125.</title>
        <authorList>
            <person name="Chiou Y.-J."/>
            <person name="Chen Y.-H."/>
        </authorList>
    </citation>
    <scope>NUCLEOTIDE SEQUENCE [LARGE SCALE GENOMIC DNA]</scope>
    <source>
        <strain evidence="5 6">PS125</strain>
    </source>
</reference>
<accession>A0ABT3MQR5</accession>
<dbReference type="PANTHER" id="PTHR23416:SF23">
    <property type="entry name" value="ACETYLTRANSFERASE C18B11.09C-RELATED"/>
    <property type="match status" value="1"/>
</dbReference>
<proteinExistence type="inferred from homology"/>
<dbReference type="GO" id="GO:0016746">
    <property type="term" value="F:acyltransferase activity"/>
    <property type="evidence" value="ECO:0007669"/>
    <property type="project" value="UniProtKB-KW"/>
</dbReference>
<evidence type="ECO:0000256" key="4">
    <source>
        <dbReference type="ARBA" id="ARBA00023315"/>
    </source>
</evidence>
<dbReference type="InterPro" id="IPR051159">
    <property type="entry name" value="Hexapeptide_acetyltransf"/>
</dbReference>
<dbReference type="SUPFAM" id="SSF51161">
    <property type="entry name" value="Trimeric LpxA-like enzymes"/>
    <property type="match status" value="1"/>
</dbReference>
<dbReference type="RefSeq" id="WP_262566441.1">
    <property type="nucleotide sequence ID" value="NZ_JAPFCC010000001.1"/>
</dbReference>
<dbReference type="InterPro" id="IPR018357">
    <property type="entry name" value="Hexapep_transf_CS"/>
</dbReference>
<dbReference type="Pfam" id="PF00132">
    <property type="entry name" value="Hexapep"/>
    <property type="match status" value="1"/>
</dbReference>
<sequence length="131" mass="14373">MVGKNIFFEKVARLSRDLKIGDNSGVGINYEIQSNVEIGKNVMMGPEVVIYTENHNTARTDTPMMDQGMMKVRRVIIEDDVWIGRRVIILPGVKVGKGSILGAGSVVAKNVPEFSVVVGNPGKVIKSRLNY</sequence>
<evidence type="ECO:0000313" key="6">
    <source>
        <dbReference type="Proteomes" id="UP001209854"/>
    </source>
</evidence>
<gene>
    <name evidence="5" type="ORF">NX722_01755</name>
</gene>
<protein>
    <submittedName>
        <fullName evidence="5">Acyltransferase</fullName>
    </submittedName>
</protein>
<organism evidence="5 6">
    <name type="scientific">Endozoicomonas gorgoniicola</name>
    <dbReference type="NCBI Taxonomy" id="1234144"/>
    <lineage>
        <taxon>Bacteria</taxon>
        <taxon>Pseudomonadati</taxon>
        <taxon>Pseudomonadota</taxon>
        <taxon>Gammaproteobacteria</taxon>
        <taxon>Oceanospirillales</taxon>
        <taxon>Endozoicomonadaceae</taxon>
        <taxon>Endozoicomonas</taxon>
    </lineage>
</organism>
<dbReference type="Proteomes" id="UP001209854">
    <property type="component" value="Unassembled WGS sequence"/>
</dbReference>